<evidence type="ECO:0000313" key="2">
    <source>
        <dbReference type="EMBL" id="SLN55532.1"/>
    </source>
</evidence>
<dbReference type="Gene3D" id="3.40.30.10">
    <property type="entry name" value="Glutaredoxin"/>
    <property type="match status" value="1"/>
</dbReference>
<sequence>MRHWPVGPGRRNGLSEPLRPSASRETCQPERRTNRTGCSGVGTRTTGGADHAAPGRIAAPVTRHAVPTFEGRPRLTDDTRAAAPAELLVCIKCRKGQEMPEDARRPGAHLFDALAARGAPEGVSITPVECLQNCDAGCTVALRGPGRWTYVYGGLDAARDVETLLDGAARFRDTPDGLIPWRARPEHFKRNCVARVPPPTLPTSEETPHG</sequence>
<reference evidence="2 3" key="1">
    <citation type="submission" date="2017-03" db="EMBL/GenBank/DDBJ databases">
        <authorList>
            <person name="Afonso C.L."/>
            <person name="Miller P.J."/>
            <person name="Scott M.A."/>
            <person name="Spackman E."/>
            <person name="Goraichik I."/>
            <person name="Dimitrov K.M."/>
            <person name="Suarez D.L."/>
            <person name="Swayne D.E."/>
        </authorList>
    </citation>
    <scope>NUCLEOTIDE SEQUENCE [LARGE SCALE GENOMIC DNA]</scope>
    <source>
        <strain evidence="2 3">CECT 8625</strain>
    </source>
</reference>
<protein>
    <recommendedName>
        <fullName evidence="4">Metal-binding protein</fullName>
    </recommendedName>
</protein>
<dbReference type="InterPro" id="IPR036249">
    <property type="entry name" value="Thioredoxin-like_sf"/>
</dbReference>
<dbReference type="CDD" id="cd02980">
    <property type="entry name" value="TRX_Fd_family"/>
    <property type="match status" value="1"/>
</dbReference>
<evidence type="ECO:0000256" key="1">
    <source>
        <dbReference type="SAM" id="MobiDB-lite"/>
    </source>
</evidence>
<dbReference type="InterPro" id="IPR012863">
    <property type="entry name" value="DUF1636"/>
</dbReference>
<feature type="region of interest" description="Disordered" evidence="1">
    <location>
        <begin position="1"/>
        <end position="54"/>
    </location>
</feature>
<name>A0A1X6ZLU9_9RHOB</name>
<accession>A0A1X6ZLU9</accession>
<gene>
    <name evidence="2" type="ORF">ROJ8625_02780</name>
</gene>
<organism evidence="2 3">
    <name type="scientific">Roseivivax jejudonensis</name>
    <dbReference type="NCBI Taxonomy" id="1529041"/>
    <lineage>
        <taxon>Bacteria</taxon>
        <taxon>Pseudomonadati</taxon>
        <taxon>Pseudomonadota</taxon>
        <taxon>Alphaproteobacteria</taxon>
        <taxon>Rhodobacterales</taxon>
        <taxon>Roseobacteraceae</taxon>
        <taxon>Roseivivax</taxon>
    </lineage>
</organism>
<proteinExistence type="predicted"/>
<dbReference type="AlphaFoldDB" id="A0A1X6ZLU9"/>
<keyword evidence="3" id="KW-1185">Reference proteome</keyword>
<dbReference type="Proteomes" id="UP000193570">
    <property type="component" value="Unassembled WGS sequence"/>
</dbReference>
<evidence type="ECO:0000313" key="3">
    <source>
        <dbReference type="Proteomes" id="UP000193570"/>
    </source>
</evidence>
<dbReference type="Pfam" id="PF07845">
    <property type="entry name" value="DUF1636"/>
    <property type="match status" value="1"/>
</dbReference>
<evidence type="ECO:0008006" key="4">
    <source>
        <dbReference type="Google" id="ProtNLM"/>
    </source>
</evidence>
<dbReference type="EMBL" id="FWFK01000005">
    <property type="protein sequence ID" value="SLN55532.1"/>
    <property type="molecule type" value="Genomic_DNA"/>
</dbReference>
<dbReference type="SUPFAM" id="SSF52833">
    <property type="entry name" value="Thioredoxin-like"/>
    <property type="match status" value="1"/>
</dbReference>